<name>A0A8B9T395_ANAPL</name>
<dbReference type="PANTHER" id="PTHR47835:SF3">
    <property type="entry name" value="HELICASE FOR MEIOSIS 1"/>
    <property type="match status" value="1"/>
</dbReference>
<dbReference type="InterPro" id="IPR014001">
    <property type="entry name" value="Helicase_ATP-bd"/>
</dbReference>
<evidence type="ECO:0000313" key="3">
    <source>
        <dbReference type="Proteomes" id="UP000694400"/>
    </source>
</evidence>
<dbReference type="PRINTS" id="PR01345">
    <property type="entry name" value="CERVTRCPTASE"/>
</dbReference>
<dbReference type="GO" id="GO:0016787">
    <property type="term" value="F:hydrolase activity"/>
    <property type="evidence" value="ECO:0007669"/>
    <property type="project" value="UniProtKB-KW"/>
</dbReference>
<dbReference type="InterPro" id="IPR052247">
    <property type="entry name" value="Meiotic_Crossover_Helicase"/>
</dbReference>
<dbReference type="GO" id="GO:0043138">
    <property type="term" value="F:3'-5' DNA helicase activity"/>
    <property type="evidence" value="ECO:0007669"/>
    <property type="project" value="UniProtKB-EC"/>
</dbReference>
<accession>A0A8B9T395</accession>
<evidence type="ECO:0000259" key="1">
    <source>
        <dbReference type="PROSITE" id="PS51192"/>
    </source>
</evidence>
<dbReference type="Ensembl" id="ENSAPLT00020016566.1">
    <property type="protein sequence ID" value="ENSAPLP00020015360.1"/>
    <property type="gene ID" value="ENSAPLG00020011134.1"/>
</dbReference>
<dbReference type="FunFam" id="3.40.50.300:FF:000950">
    <property type="entry name" value="probable ATP-dependent DNA helicase HFM1"/>
    <property type="match status" value="1"/>
</dbReference>
<dbReference type="GO" id="GO:0003676">
    <property type="term" value="F:nucleic acid binding"/>
    <property type="evidence" value="ECO:0007669"/>
    <property type="project" value="InterPro"/>
</dbReference>
<reference evidence="2" key="1">
    <citation type="submission" date="2019-08" db="EMBL/GenBank/DDBJ databases">
        <title>Three high-quality genomes provides insights into domestication of ducks.</title>
        <authorList>
            <person name="Hou Z.C."/>
            <person name="Zhu F."/>
            <person name="Yin Z.T."/>
            <person name="Zhang F."/>
        </authorList>
    </citation>
    <scope>NUCLEOTIDE SEQUENCE [LARGE SCALE GENOMIC DNA]</scope>
</reference>
<reference evidence="2" key="3">
    <citation type="submission" date="2025-09" db="UniProtKB">
        <authorList>
            <consortium name="Ensembl"/>
        </authorList>
    </citation>
    <scope>IDENTIFICATION</scope>
</reference>
<dbReference type="Gene3D" id="3.40.50.300">
    <property type="entry name" value="P-loop containing nucleotide triphosphate hydrolases"/>
    <property type="match status" value="1"/>
</dbReference>
<dbReference type="SMART" id="SM00487">
    <property type="entry name" value="DEXDc"/>
    <property type="match status" value="1"/>
</dbReference>
<protein>
    <recommendedName>
        <fullName evidence="1">Helicase ATP-binding domain-containing protein</fullName>
    </recommendedName>
</protein>
<dbReference type="Proteomes" id="UP000694400">
    <property type="component" value="Chromosome 8"/>
</dbReference>
<dbReference type="InterPro" id="IPR027417">
    <property type="entry name" value="P-loop_NTPase"/>
</dbReference>
<proteinExistence type="predicted"/>
<dbReference type="InterPro" id="IPR011545">
    <property type="entry name" value="DEAD/DEAH_box_helicase_dom"/>
</dbReference>
<dbReference type="PROSITE" id="PS51192">
    <property type="entry name" value="HELICASE_ATP_BIND_1"/>
    <property type="match status" value="1"/>
</dbReference>
<reference evidence="2" key="2">
    <citation type="submission" date="2025-08" db="UniProtKB">
        <authorList>
            <consortium name="Ensembl"/>
        </authorList>
    </citation>
    <scope>IDENTIFICATION</scope>
</reference>
<feature type="domain" description="Helicase ATP-binding" evidence="1">
    <location>
        <begin position="208"/>
        <end position="389"/>
    </location>
</feature>
<organism evidence="2 3">
    <name type="scientific">Anas platyrhynchos</name>
    <name type="common">Mallard</name>
    <name type="synonym">Anas boschas</name>
    <dbReference type="NCBI Taxonomy" id="8839"/>
    <lineage>
        <taxon>Eukaryota</taxon>
        <taxon>Metazoa</taxon>
        <taxon>Chordata</taxon>
        <taxon>Craniata</taxon>
        <taxon>Vertebrata</taxon>
        <taxon>Euteleostomi</taxon>
        <taxon>Archelosauria</taxon>
        <taxon>Archosauria</taxon>
        <taxon>Dinosauria</taxon>
        <taxon>Saurischia</taxon>
        <taxon>Theropoda</taxon>
        <taxon>Coelurosauria</taxon>
        <taxon>Aves</taxon>
        <taxon>Neognathae</taxon>
        <taxon>Galloanserae</taxon>
        <taxon>Anseriformes</taxon>
        <taxon>Anatidae</taxon>
        <taxon>Anatinae</taxon>
        <taxon>Anas</taxon>
    </lineage>
</organism>
<dbReference type="SUPFAM" id="SSF52540">
    <property type="entry name" value="P-loop containing nucleoside triphosphate hydrolases"/>
    <property type="match status" value="1"/>
</dbReference>
<dbReference type="GO" id="GO:0005524">
    <property type="term" value="F:ATP binding"/>
    <property type="evidence" value="ECO:0007669"/>
    <property type="project" value="InterPro"/>
</dbReference>
<evidence type="ECO:0000313" key="2">
    <source>
        <dbReference type="Ensembl" id="ENSAPLP00020015360.1"/>
    </source>
</evidence>
<sequence length="389" mass="44824">MKFNKAKCRVLHLGRNNPKQSYRLGDEWLESCQAEKDLGVMVDSRLTMSQQCAQVAKKANGILACIRNTVTSRAREVVVPLYSALVRPHLEYCVQFWAPRYKKDIEVLERVQRRVTKLVRGLENKSYEERLKELGLFSLEKRRLRGNLIALYSYLKGGCSEVGVGLFCHVPGNRTRGNGLRLHQGSTQFRSIFKEFPYFNYAQSKALDDLLYTDRNFVICAPTGSGKTVMFELAITRLLMEAPMPWLNIKIVYMAPIKALCSQRYHDWKEKFGPIGLNCKELTGDTVMDDLFEIHRAHIIITTPEKWDSMTRRWRDNSIVQLVRLFLIDEVHVIKDESRGATLEVVVSRMRTIQSSLWRLSENHDVVPPLRFVAVSATIPNAEDVRVIF</sequence>
<dbReference type="AlphaFoldDB" id="A0A8B9T395"/>
<dbReference type="CDD" id="cd18023">
    <property type="entry name" value="DEXHc_HFM1"/>
    <property type="match status" value="1"/>
</dbReference>
<dbReference type="Pfam" id="PF00270">
    <property type="entry name" value="DEAD"/>
    <property type="match status" value="1"/>
</dbReference>
<dbReference type="PANTHER" id="PTHR47835">
    <property type="entry name" value="HFM1, ATP DEPENDENT DNA HELICASE HOMOLOG"/>
    <property type="match status" value="1"/>
</dbReference>